<dbReference type="Gene3D" id="3.40.50.1000">
    <property type="entry name" value="HAD superfamily/HAD-like"/>
    <property type="match status" value="2"/>
</dbReference>
<gene>
    <name evidence="2" type="ORF">EV187_2390</name>
</gene>
<evidence type="ECO:0000259" key="1">
    <source>
        <dbReference type="Pfam" id="PF18407"/>
    </source>
</evidence>
<feature type="domain" description="GCN5-related N-acetyltransferase-like" evidence="1">
    <location>
        <begin position="298"/>
        <end position="331"/>
    </location>
</feature>
<dbReference type="InterPro" id="IPR023214">
    <property type="entry name" value="HAD_sf"/>
</dbReference>
<dbReference type="Proteomes" id="UP000293289">
    <property type="component" value="Unassembled WGS sequence"/>
</dbReference>
<evidence type="ECO:0000313" key="3">
    <source>
        <dbReference type="Proteomes" id="UP000293289"/>
    </source>
</evidence>
<dbReference type="Pfam" id="PF13242">
    <property type="entry name" value="Hydrolase_like"/>
    <property type="match status" value="1"/>
</dbReference>
<accession>A0A4Q7MF38</accession>
<organism evidence="2 3">
    <name type="scientific">Agromyces ramosus</name>
    <dbReference type="NCBI Taxonomy" id="33879"/>
    <lineage>
        <taxon>Bacteria</taxon>
        <taxon>Bacillati</taxon>
        <taxon>Actinomycetota</taxon>
        <taxon>Actinomycetes</taxon>
        <taxon>Micrococcales</taxon>
        <taxon>Microbacteriaceae</taxon>
        <taxon>Agromyces</taxon>
    </lineage>
</organism>
<dbReference type="InterPro" id="IPR041065">
    <property type="entry name" value="GNAT-like"/>
</dbReference>
<name>A0A4Q7MF38_9MICO</name>
<dbReference type="GO" id="GO:0016791">
    <property type="term" value="F:phosphatase activity"/>
    <property type="evidence" value="ECO:0007669"/>
    <property type="project" value="TreeGrafter"/>
</dbReference>
<dbReference type="PANTHER" id="PTHR19288">
    <property type="entry name" value="4-NITROPHENYLPHOSPHATASE-RELATED"/>
    <property type="match status" value="1"/>
</dbReference>
<dbReference type="AlphaFoldDB" id="A0A4Q7MF38"/>
<dbReference type="SUPFAM" id="SSF56784">
    <property type="entry name" value="HAD-like"/>
    <property type="match status" value="1"/>
</dbReference>
<reference evidence="2 3" key="1">
    <citation type="submission" date="2019-02" db="EMBL/GenBank/DDBJ databases">
        <title>Genomic Encyclopedia of Type Strains, Phase IV (KMG-IV): sequencing the most valuable type-strain genomes for metagenomic binning, comparative biology and taxonomic classification.</title>
        <authorList>
            <person name="Goeker M."/>
        </authorList>
    </citation>
    <scope>NUCLEOTIDE SEQUENCE [LARGE SCALE GENOMIC DNA]</scope>
    <source>
        <strain evidence="2 3">DSM 43045</strain>
    </source>
</reference>
<proteinExistence type="predicted"/>
<dbReference type="OrthoDB" id="3400930at2"/>
<dbReference type="EMBL" id="SGWY01000002">
    <property type="protein sequence ID" value="RZS66651.1"/>
    <property type="molecule type" value="Genomic_DNA"/>
</dbReference>
<dbReference type="Pfam" id="PF13344">
    <property type="entry name" value="Hydrolase_6"/>
    <property type="match status" value="1"/>
</dbReference>
<keyword evidence="2" id="KW-0378">Hydrolase</keyword>
<keyword evidence="3" id="KW-1185">Reference proteome</keyword>
<comment type="caution">
    <text evidence="2">The sequence shown here is derived from an EMBL/GenBank/DDBJ whole genome shotgun (WGS) entry which is preliminary data.</text>
</comment>
<dbReference type="Pfam" id="PF18407">
    <property type="entry name" value="GNAT_like"/>
    <property type="match status" value="1"/>
</dbReference>
<dbReference type="PANTHER" id="PTHR19288:SF95">
    <property type="entry name" value="D-GLYCEROL 3-PHOSPHATE PHOSPHATASE"/>
    <property type="match status" value="1"/>
</dbReference>
<dbReference type="InterPro" id="IPR006357">
    <property type="entry name" value="HAD-SF_hydro_IIA"/>
</dbReference>
<sequence>MGLFRTRTEATTPLEGIDAVFADLDGVVYAGAGSIPHAVESLNRTKAERPVGYITNNASRSDASVARHLADLGLDVAPDDVVTSPQAAMHLLEARVEPGSLIFVVGGEGIVSELEKRGFRVTRSADDGPAAVVQGFAPEVGWRELAEASFALNAHGGPDSETAGIPWIATNMDWTIPVARGVAPGNGTLVSAVHTAVGRFPEVAGKPETPIFEEARRRFAAERPLVVGDRLDTDILGANRAGMASAVVLTGIDRAKQVLAADAASRPDFILGDLRGLHEPYPVVESVRGGAVRVGDARVRVEGRRVVIVSEGDGGLDLLRAACAAIWQSGTAIHALDVPSALYA</sequence>
<dbReference type="RefSeq" id="WP_130353217.1">
    <property type="nucleotide sequence ID" value="NZ_SGWY01000002.1"/>
</dbReference>
<protein>
    <submittedName>
        <fullName evidence="2">HAD superfamily hydrolase (TIGR01450 family)</fullName>
    </submittedName>
</protein>
<evidence type="ECO:0000313" key="2">
    <source>
        <dbReference type="EMBL" id="RZS66651.1"/>
    </source>
</evidence>
<dbReference type="GO" id="GO:0005737">
    <property type="term" value="C:cytoplasm"/>
    <property type="evidence" value="ECO:0007669"/>
    <property type="project" value="TreeGrafter"/>
</dbReference>
<dbReference type="NCBIfam" id="TIGR01460">
    <property type="entry name" value="HAD-SF-IIA"/>
    <property type="match status" value="1"/>
</dbReference>
<dbReference type="InterPro" id="IPR036412">
    <property type="entry name" value="HAD-like_sf"/>
</dbReference>